<comment type="caution">
    <text evidence="1">The sequence shown here is derived from an EMBL/GenBank/DDBJ whole genome shotgun (WGS) entry which is preliminary data.</text>
</comment>
<keyword evidence="2" id="KW-1185">Reference proteome</keyword>
<reference evidence="2" key="1">
    <citation type="journal article" date="2019" name="Int. J. Syst. Evol. Microbiol.">
        <title>The Global Catalogue of Microorganisms (GCM) 10K type strain sequencing project: providing services to taxonomists for standard genome sequencing and annotation.</title>
        <authorList>
            <consortium name="The Broad Institute Genomics Platform"/>
            <consortium name="The Broad Institute Genome Sequencing Center for Infectious Disease"/>
            <person name="Wu L."/>
            <person name="Ma J."/>
        </authorList>
    </citation>
    <scope>NUCLEOTIDE SEQUENCE [LARGE SCALE GENOMIC DNA]</scope>
    <source>
        <strain evidence="2">JCM 17329</strain>
    </source>
</reference>
<sequence>MERLSKTLNELKNIRRELSEPSSIWRLAKYLKKNSRPLDVNATDLIIEN</sequence>
<protein>
    <submittedName>
        <fullName evidence="1">Uncharacterized protein</fullName>
    </submittedName>
</protein>
<organism evidence="1 2">
    <name type="scientific">Oceanisphaera sediminis</name>
    <dbReference type="NCBI Taxonomy" id="981381"/>
    <lineage>
        <taxon>Bacteria</taxon>
        <taxon>Pseudomonadati</taxon>
        <taxon>Pseudomonadota</taxon>
        <taxon>Gammaproteobacteria</taxon>
        <taxon>Aeromonadales</taxon>
        <taxon>Aeromonadaceae</taxon>
        <taxon>Oceanisphaera</taxon>
    </lineage>
</organism>
<proteinExistence type="predicted"/>
<name>A0ABP7ER20_9GAMM</name>
<gene>
    <name evidence="1" type="ORF">GCM10022421_31000</name>
</gene>
<evidence type="ECO:0000313" key="2">
    <source>
        <dbReference type="Proteomes" id="UP001501479"/>
    </source>
</evidence>
<dbReference type="Proteomes" id="UP001501479">
    <property type="component" value="Unassembled WGS sequence"/>
</dbReference>
<evidence type="ECO:0000313" key="1">
    <source>
        <dbReference type="EMBL" id="GAA3720543.1"/>
    </source>
</evidence>
<dbReference type="EMBL" id="BAABDS010000046">
    <property type="protein sequence ID" value="GAA3720543.1"/>
    <property type="molecule type" value="Genomic_DNA"/>
</dbReference>
<accession>A0ABP7ER20</accession>